<proteinExistence type="predicted"/>
<dbReference type="STRING" id="1770053.SAMN05216551_101562"/>
<dbReference type="EMBL" id="FNLO01000001">
    <property type="protein sequence ID" value="SDV46706.1"/>
    <property type="molecule type" value="Genomic_DNA"/>
</dbReference>
<evidence type="ECO:0000259" key="3">
    <source>
        <dbReference type="Pfam" id="PF13387"/>
    </source>
</evidence>
<dbReference type="OrthoDB" id="274718at2"/>
<keyword evidence="2" id="KW-1133">Transmembrane helix</keyword>
<gene>
    <name evidence="4" type="ORF">SAMN05216551_101562</name>
</gene>
<accession>A0A1H2PJY5</accession>
<dbReference type="RefSeq" id="WP_091904303.1">
    <property type="nucleotide sequence ID" value="NZ_FNLO01000001.1"/>
</dbReference>
<sequence>MAIVEAALASVLTLWGVLALHVRAPLGRHVSRVFIGLLVLSATLFVTTRLFDSPMRVAGAGLFALAVTPLLAWWCTLRPSNARDWLPEVSRLLSSVREGRIVTLHNVRHFAWYGTGLDDDCIERWETRRYDLDRLCSVDLLLSSWGRPAIAHVMVSFGFADGRHLAFSVEIRRKRGDRFSELGGFFRQYERCIVAADEDDIVKVRTNLRGEEGELFRVKMTPTARVSLLEAYLEEANRLRDRPRFYNTLTANCTTLVFQMARRIVPGLPLDYRLLATGYLPDYLARIGALSGTHDMATYRRLGRFTERARASRPDLSHDLSHDPSHDLSPDPSRSFSRDIRRGVPGVADGSDETALALPR</sequence>
<evidence type="ECO:0000313" key="4">
    <source>
        <dbReference type="EMBL" id="SDV46706.1"/>
    </source>
</evidence>
<evidence type="ECO:0000256" key="1">
    <source>
        <dbReference type="SAM" id="MobiDB-lite"/>
    </source>
</evidence>
<evidence type="ECO:0000256" key="2">
    <source>
        <dbReference type="SAM" id="Phobius"/>
    </source>
</evidence>
<keyword evidence="2" id="KW-0812">Transmembrane</keyword>
<dbReference type="Proteomes" id="UP000243719">
    <property type="component" value="Unassembled WGS sequence"/>
</dbReference>
<feature type="region of interest" description="Disordered" evidence="1">
    <location>
        <begin position="313"/>
        <end position="360"/>
    </location>
</feature>
<keyword evidence="5" id="KW-1185">Reference proteome</keyword>
<feature type="domain" description="Lnb N-terminal periplasmic" evidence="3">
    <location>
        <begin position="123"/>
        <end position="276"/>
    </location>
</feature>
<name>A0A1H2PJY5_9BURK</name>
<organism evidence="4 5">
    <name type="scientific">Chitinasiproducens palmae</name>
    <dbReference type="NCBI Taxonomy" id="1770053"/>
    <lineage>
        <taxon>Bacteria</taxon>
        <taxon>Pseudomonadati</taxon>
        <taxon>Pseudomonadota</taxon>
        <taxon>Betaproteobacteria</taxon>
        <taxon>Burkholderiales</taxon>
        <taxon>Burkholderiaceae</taxon>
        <taxon>Chitinasiproducens</taxon>
    </lineage>
</organism>
<dbReference type="AlphaFoldDB" id="A0A1H2PJY5"/>
<feature type="compositionally biased region" description="Basic and acidic residues" evidence="1">
    <location>
        <begin position="313"/>
        <end position="329"/>
    </location>
</feature>
<dbReference type="InterPro" id="IPR025178">
    <property type="entry name" value="Lnb_N"/>
</dbReference>
<dbReference type="Pfam" id="PF13387">
    <property type="entry name" value="Lnb_N"/>
    <property type="match status" value="1"/>
</dbReference>
<evidence type="ECO:0000313" key="5">
    <source>
        <dbReference type="Proteomes" id="UP000243719"/>
    </source>
</evidence>
<feature type="transmembrane region" description="Helical" evidence="2">
    <location>
        <begin position="29"/>
        <end position="50"/>
    </location>
</feature>
<reference evidence="5" key="1">
    <citation type="submission" date="2016-09" db="EMBL/GenBank/DDBJ databases">
        <authorList>
            <person name="Varghese N."/>
            <person name="Submissions S."/>
        </authorList>
    </citation>
    <scope>NUCLEOTIDE SEQUENCE [LARGE SCALE GENOMIC DNA]</scope>
    <source>
        <strain evidence="5">JS23</strain>
    </source>
</reference>
<keyword evidence="2" id="KW-0472">Membrane</keyword>
<feature type="transmembrane region" description="Helical" evidence="2">
    <location>
        <begin position="57"/>
        <end position="74"/>
    </location>
</feature>
<protein>
    <recommendedName>
        <fullName evidence="3">Lnb N-terminal periplasmic domain-containing protein</fullName>
    </recommendedName>
</protein>